<dbReference type="EMBL" id="CABPRZ010000015">
    <property type="protein sequence ID" value="VVE30394.1"/>
    <property type="molecule type" value="Genomic_DNA"/>
</dbReference>
<dbReference type="AlphaFoldDB" id="A0A5E4X293"/>
<dbReference type="Proteomes" id="UP000414233">
    <property type="component" value="Unassembled WGS sequence"/>
</dbReference>
<proteinExistence type="predicted"/>
<evidence type="ECO:0000313" key="3">
    <source>
        <dbReference type="EMBL" id="VVE30394.1"/>
    </source>
</evidence>
<keyword evidence="4" id="KW-1185">Reference proteome</keyword>
<reference evidence="3 4" key="1">
    <citation type="submission" date="2019-08" db="EMBL/GenBank/DDBJ databases">
        <authorList>
            <person name="Peeters C."/>
        </authorList>
    </citation>
    <scope>NUCLEOTIDE SEQUENCE [LARGE SCALE GENOMIC DNA]</scope>
    <source>
        <strain evidence="3 4">LMG 30175</strain>
    </source>
</reference>
<organism evidence="3 4">
    <name type="scientific">Pandoraea terrae</name>
    <dbReference type="NCBI Taxonomy" id="1537710"/>
    <lineage>
        <taxon>Bacteria</taxon>
        <taxon>Pseudomonadati</taxon>
        <taxon>Pseudomonadota</taxon>
        <taxon>Betaproteobacteria</taxon>
        <taxon>Burkholderiales</taxon>
        <taxon>Burkholderiaceae</taxon>
        <taxon>Pandoraea</taxon>
    </lineage>
</organism>
<feature type="chain" id="PRO_5022687378" evidence="1">
    <location>
        <begin position="29"/>
        <end position="172"/>
    </location>
</feature>
<accession>A0A5E4X293</accession>
<dbReference type="InterPro" id="IPR024311">
    <property type="entry name" value="Lipocalin-like"/>
</dbReference>
<gene>
    <name evidence="3" type="ORF">PTE30175_03523</name>
</gene>
<evidence type="ECO:0000313" key="4">
    <source>
        <dbReference type="Proteomes" id="UP000414233"/>
    </source>
</evidence>
<sequence>MSRTSTLTCATLASLLFGVTVPWGDAVAQQQTLKEQLVGTWAYVSVDTVRQDGSRVPMFGPNPQGLASFDGSGHYVLMTSRAGLAKFASPNRMEGTPEENKAVVQGSIAHFGTYTVNEADKTITFHIVASTFPNWTGVQQKRPFTITGDELKWTTPAGSSGGTAEVVLKRAR</sequence>
<dbReference type="OrthoDB" id="118834at2"/>
<dbReference type="RefSeq" id="WP_150698349.1">
    <property type="nucleotide sequence ID" value="NZ_CABPRZ010000015.1"/>
</dbReference>
<feature type="signal peptide" evidence="1">
    <location>
        <begin position="1"/>
        <end position="28"/>
    </location>
</feature>
<protein>
    <submittedName>
        <fullName evidence="3">Lipocalin-like domain protein</fullName>
    </submittedName>
</protein>
<dbReference type="Pfam" id="PF13924">
    <property type="entry name" value="Lipocalin_5"/>
    <property type="match status" value="1"/>
</dbReference>
<evidence type="ECO:0000259" key="2">
    <source>
        <dbReference type="Pfam" id="PF13924"/>
    </source>
</evidence>
<keyword evidence="1" id="KW-0732">Signal</keyword>
<feature type="domain" description="Lipocalin-like" evidence="2">
    <location>
        <begin position="38"/>
        <end position="154"/>
    </location>
</feature>
<evidence type="ECO:0000256" key="1">
    <source>
        <dbReference type="SAM" id="SignalP"/>
    </source>
</evidence>
<name>A0A5E4X293_9BURK</name>